<feature type="compositionally biased region" description="Polar residues" evidence="1">
    <location>
        <begin position="340"/>
        <end position="350"/>
    </location>
</feature>
<organism evidence="5 6">
    <name type="scientific">Terfezia boudieri ATCC MYA-4762</name>
    <dbReference type="NCBI Taxonomy" id="1051890"/>
    <lineage>
        <taxon>Eukaryota</taxon>
        <taxon>Fungi</taxon>
        <taxon>Dikarya</taxon>
        <taxon>Ascomycota</taxon>
        <taxon>Pezizomycotina</taxon>
        <taxon>Pezizomycetes</taxon>
        <taxon>Pezizales</taxon>
        <taxon>Pezizaceae</taxon>
        <taxon>Terfezia</taxon>
    </lineage>
</organism>
<dbReference type="Proteomes" id="UP000267821">
    <property type="component" value="Unassembled WGS sequence"/>
</dbReference>
<dbReference type="Pfam" id="PF21046">
    <property type="entry name" value="Rad26-like_C"/>
    <property type="match status" value="1"/>
</dbReference>
<name>A0A3N4M4N7_9PEZI</name>
<keyword evidence="6" id="KW-1185">Reference proteome</keyword>
<evidence type="ECO:0000259" key="2">
    <source>
        <dbReference type="Pfam" id="PF12331"/>
    </source>
</evidence>
<accession>A0A3N4M4N7</accession>
<dbReference type="AlphaFoldDB" id="A0A3N4M4N7"/>
<feature type="compositionally biased region" description="Low complexity" evidence="1">
    <location>
        <begin position="67"/>
        <end position="76"/>
    </location>
</feature>
<proteinExistence type="predicted"/>
<feature type="compositionally biased region" description="Low complexity" evidence="1">
    <location>
        <begin position="391"/>
        <end position="404"/>
    </location>
</feature>
<evidence type="ECO:0000259" key="4">
    <source>
        <dbReference type="Pfam" id="PF21048"/>
    </source>
</evidence>
<protein>
    <recommendedName>
        <fullName evidence="7">DNA repair protein Rad26</fullName>
    </recommendedName>
</protein>
<sequence>MDDDFFSDDETFETLGESELAALEENALKSTQPLVLRSVNTSNRATTIPTSTVRYNQSRPTLYRTLHQQPQQQIHHQQQEHQKNRWGHTADSKYRETSTTNFGPTTVPTLRDVTPQNSQNGGGYNQIPPAEYNRYDETTELQDTTGPRVRHQEDAFYHQGRYQQVQHGITAQDDENYDGMEYDANDLDELLGAVSHGGGAAVPITSGNDGQSGAMGQLRHQRDSVREQELEAKIMELEEKLNYLHQAHQTAESKALAKAGEVSIVRNKIDKVVREHEKQLQLQHAVQKEERERLEQKLRVAKEEAEKFRTLNMFLSNDVEEMKRKNKALERSGMAGDNTGRGNRQASPITTPKKKKALPHRDGFDDDEIVMASPKFNSKTMTPSKKRKRQPLGSPVGPLPLSQSRAPAVEGSRHLHVIDEEILQRLWSDDHRFDLFEALAAHRSGQGSIRTLESLSKYTLPSAPDTTLSSLFIDKITAFKAASSKAEFPAVVCKSLLSIWQGIIHDRFWVPFHLILDLLSFVVMWDPGSTCATMLNEAVELLQLTIDINAMPRINRTTERKLVLEIDTNKCLILLESIAFGTMAEETLLRRFWKLIRVDFPFILLSAAQPLQDIQRFVSMLCTSVFGDSFGPQLSNEAEQRQNESHILDGVTRLLIEVPDVSAEEPGSRRSKIVQLRKEVVHFLGCLVGTERGSKLLISHNSALSRLVRRVSDELDDIYDFKGDVGSSVCSVELVNIAVRLLHGIIITHPGIPLGTKLSGGAPHKHLVAMTRLAFSQRLLQEAGIEEDVREYAYSILEMSVTPQEGEALQELFNTPQTVSGR</sequence>
<feature type="region of interest" description="Disordered" evidence="1">
    <location>
        <begin position="91"/>
        <end position="130"/>
    </location>
</feature>
<feature type="compositionally biased region" description="Basic and acidic residues" evidence="1">
    <location>
        <begin position="77"/>
        <end position="86"/>
    </location>
</feature>
<dbReference type="InParanoid" id="A0A3N4M4N7"/>
<feature type="compositionally biased region" description="Polar residues" evidence="1">
    <location>
        <begin position="97"/>
        <end position="119"/>
    </location>
</feature>
<dbReference type="InterPro" id="IPR048380">
    <property type="entry name" value="Rad26-like_N"/>
</dbReference>
<evidence type="ECO:0000259" key="3">
    <source>
        <dbReference type="Pfam" id="PF21046"/>
    </source>
</evidence>
<feature type="region of interest" description="Disordered" evidence="1">
    <location>
        <begin position="328"/>
        <end position="408"/>
    </location>
</feature>
<evidence type="ECO:0000313" key="5">
    <source>
        <dbReference type="EMBL" id="RPB28918.1"/>
    </source>
</evidence>
<dbReference type="Pfam" id="PF12331">
    <property type="entry name" value="Rad26-like_helical_rpts"/>
    <property type="match status" value="1"/>
</dbReference>
<dbReference type="EMBL" id="ML121528">
    <property type="protein sequence ID" value="RPB28918.1"/>
    <property type="molecule type" value="Genomic_DNA"/>
</dbReference>
<feature type="domain" description="Rad26-like N-terminal" evidence="4">
    <location>
        <begin position="441"/>
        <end position="480"/>
    </location>
</feature>
<feature type="domain" description="Rad26-like C-terminal" evidence="3">
    <location>
        <begin position="759"/>
        <end position="813"/>
    </location>
</feature>
<reference evidence="5 6" key="1">
    <citation type="journal article" date="2018" name="Nat. Ecol. Evol.">
        <title>Pezizomycetes genomes reveal the molecular basis of ectomycorrhizal truffle lifestyle.</title>
        <authorList>
            <person name="Murat C."/>
            <person name="Payen T."/>
            <person name="Noel B."/>
            <person name="Kuo A."/>
            <person name="Morin E."/>
            <person name="Chen J."/>
            <person name="Kohler A."/>
            <person name="Krizsan K."/>
            <person name="Balestrini R."/>
            <person name="Da Silva C."/>
            <person name="Montanini B."/>
            <person name="Hainaut M."/>
            <person name="Levati E."/>
            <person name="Barry K.W."/>
            <person name="Belfiori B."/>
            <person name="Cichocki N."/>
            <person name="Clum A."/>
            <person name="Dockter R.B."/>
            <person name="Fauchery L."/>
            <person name="Guy J."/>
            <person name="Iotti M."/>
            <person name="Le Tacon F."/>
            <person name="Lindquist E.A."/>
            <person name="Lipzen A."/>
            <person name="Malagnac F."/>
            <person name="Mello A."/>
            <person name="Molinier V."/>
            <person name="Miyauchi S."/>
            <person name="Poulain J."/>
            <person name="Riccioni C."/>
            <person name="Rubini A."/>
            <person name="Sitrit Y."/>
            <person name="Splivallo R."/>
            <person name="Traeger S."/>
            <person name="Wang M."/>
            <person name="Zifcakova L."/>
            <person name="Wipf D."/>
            <person name="Zambonelli A."/>
            <person name="Paolocci F."/>
            <person name="Nowrousian M."/>
            <person name="Ottonello S."/>
            <person name="Baldrian P."/>
            <person name="Spatafora J.W."/>
            <person name="Henrissat B."/>
            <person name="Nagy L.G."/>
            <person name="Aury J.M."/>
            <person name="Wincker P."/>
            <person name="Grigoriev I.V."/>
            <person name="Bonfante P."/>
            <person name="Martin F.M."/>
        </authorList>
    </citation>
    <scope>NUCLEOTIDE SEQUENCE [LARGE SCALE GENOMIC DNA]</scope>
    <source>
        <strain evidence="5 6">ATCC MYA-4762</strain>
    </source>
</reference>
<gene>
    <name evidence="5" type="ORF">L211DRAFT_817151</name>
</gene>
<dbReference type="InterPro" id="IPR048379">
    <property type="entry name" value="Rad26-like_C"/>
</dbReference>
<feature type="region of interest" description="Disordered" evidence="1">
    <location>
        <begin position="67"/>
        <end position="86"/>
    </location>
</feature>
<dbReference type="CDD" id="cd22265">
    <property type="entry name" value="UDM1_RNF168"/>
    <property type="match status" value="1"/>
</dbReference>
<dbReference type="OrthoDB" id="5245063at2759"/>
<evidence type="ECO:0008006" key="7">
    <source>
        <dbReference type="Google" id="ProtNLM"/>
    </source>
</evidence>
<feature type="domain" description="Rad26-like helical repeats" evidence="2">
    <location>
        <begin position="542"/>
        <end position="746"/>
    </location>
</feature>
<dbReference type="Pfam" id="PF21048">
    <property type="entry name" value="Rad26-like_N"/>
    <property type="match status" value="1"/>
</dbReference>
<dbReference type="STRING" id="1051890.A0A3N4M4N7"/>
<evidence type="ECO:0000256" key="1">
    <source>
        <dbReference type="SAM" id="MobiDB-lite"/>
    </source>
</evidence>
<dbReference type="InterPro" id="IPR022093">
    <property type="entry name" value="Rad26-like_helical"/>
</dbReference>
<evidence type="ECO:0000313" key="6">
    <source>
        <dbReference type="Proteomes" id="UP000267821"/>
    </source>
</evidence>